<feature type="region of interest" description="Disordered" evidence="1">
    <location>
        <begin position="1"/>
        <end position="154"/>
    </location>
</feature>
<feature type="compositionally biased region" description="Polar residues" evidence="1">
    <location>
        <begin position="91"/>
        <end position="100"/>
    </location>
</feature>
<dbReference type="InParanoid" id="A0A165HRI6"/>
<evidence type="ECO:0000256" key="1">
    <source>
        <dbReference type="SAM" id="MobiDB-lite"/>
    </source>
</evidence>
<name>A0A165HRI6_9BASI</name>
<dbReference type="Proteomes" id="UP000076842">
    <property type="component" value="Unassembled WGS sequence"/>
</dbReference>
<gene>
    <name evidence="2" type="ORF">CALCODRAFT_181374</name>
</gene>
<evidence type="ECO:0000313" key="2">
    <source>
        <dbReference type="EMBL" id="KZT59643.1"/>
    </source>
</evidence>
<reference evidence="2 3" key="1">
    <citation type="journal article" date="2016" name="Mol. Biol. Evol.">
        <title>Comparative Genomics of Early-Diverging Mushroom-Forming Fungi Provides Insights into the Origins of Lignocellulose Decay Capabilities.</title>
        <authorList>
            <person name="Nagy L.G."/>
            <person name="Riley R."/>
            <person name="Tritt A."/>
            <person name="Adam C."/>
            <person name="Daum C."/>
            <person name="Floudas D."/>
            <person name="Sun H."/>
            <person name="Yadav J.S."/>
            <person name="Pangilinan J."/>
            <person name="Larsson K.H."/>
            <person name="Matsuura K."/>
            <person name="Barry K."/>
            <person name="Labutti K."/>
            <person name="Kuo R."/>
            <person name="Ohm R.A."/>
            <person name="Bhattacharya S.S."/>
            <person name="Shirouzu T."/>
            <person name="Yoshinaga Y."/>
            <person name="Martin F.M."/>
            <person name="Grigoriev I.V."/>
            <person name="Hibbett D.S."/>
        </authorList>
    </citation>
    <scope>NUCLEOTIDE SEQUENCE [LARGE SCALE GENOMIC DNA]</scope>
    <source>
        <strain evidence="2 3">HHB12733</strain>
    </source>
</reference>
<accession>A0A165HRI6</accession>
<proteinExistence type="predicted"/>
<feature type="compositionally biased region" description="Basic and acidic residues" evidence="1">
    <location>
        <begin position="27"/>
        <end position="41"/>
    </location>
</feature>
<dbReference type="EMBL" id="KV423938">
    <property type="protein sequence ID" value="KZT59643.1"/>
    <property type="molecule type" value="Genomic_DNA"/>
</dbReference>
<keyword evidence="3" id="KW-1185">Reference proteome</keyword>
<organism evidence="2 3">
    <name type="scientific">Calocera cornea HHB12733</name>
    <dbReference type="NCBI Taxonomy" id="1353952"/>
    <lineage>
        <taxon>Eukaryota</taxon>
        <taxon>Fungi</taxon>
        <taxon>Dikarya</taxon>
        <taxon>Basidiomycota</taxon>
        <taxon>Agaricomycotina</taxon>
        <taxon>Dacrymycetes</taxon>
        <taxon>Dacrymycetales</taxon>
        <taxon>Dacrymycetaceae</taxon>
        <taxon>Calocera</taxon>
    </lineage>
</organism>
<protein>
    <submittedName>
        <fullName evidence="2">Uncharacterized protein</fullName>
    </submittedName>
</protein>
<feature type="compositionally biased region" description="Pro residues" evidence="1">
    <location>
        <begin position="142"/>
        <end position="154"/>
    </location>
</feature>
<dbReference type="AlphaFoldDB" id="A0A165HRI6"/>
<sequence length="154" mass="16624">MGWPRNRVSPPPPPACHTRSCHPTHIHARDGWIPLRDDRPGPESSRPPPACLCGKTVLLHSGPHPVPHRPLSTPHPRPSSATLCLPHRASPSYSLLSSAQPGVPFTGRPQRSNRPPPVTRPRIARPATQRDARRVPKSGSVPAPPSSNPIPPSL</sequence>
<evidence type="ECO:0000313" key="3">
    <source>
        <dbReference type="Proteomes" id="UP000076842"/>
    </source>
</evidence>